<dbReference type="EMBL" id="JAHRIP010018815">
    <property type="protein sequence ID" value="MEQ2286218.1"/>
    <property type="molecule type" value="Genomic_DNA"/>
</dbReference>
<sequence length="81" mass="9399">MRKLFAYLAVLLKKTLHLSRVPQLFAQLYFQEQRRAVRRFMSARADNSSVCVSRCKQSTEAAAEFSKLSVRLKILSQSDFK</sequence>
<gene>
    <name evidence="1" type="ORF">AMECASPLE_000150</name>
</gene>
<reference evidence="1 2" key="1">
    <citation type="submission" date="2021-06" db="EMBL/GenBank/DDBJ databases">
        <authorList>
            <person name="Palmer J.M."/>
        </authorList>
    </citation>
    <scope>NUCLEOTIDE SEQUENCE [LARGE SCALE GENOMIC DNA]</scope>
    <source>
        <strain evidence="1 2">AS_MEX2019</strain>
        <tissue evidence="1">Muscle</tissue>
    </source>
</reference>
<comment type="caution">
    <text evidence="1">The sequence shown here is derived from an EMBL/GenBank/DDBJ whole genome shotgun (WGS) entry which is preliminary data.</text>
</comment>
<evidence type="ECO:0008006" key="3">
    <source>
        <dbReference type="Google" id="ProtNLM"/>
    </source>
</evidence>
<accession>A0ABV0XXY9</accession>
<evidence type="ECO:0000313" key="2">
    <source>
        <dbReference type="Proteomes" id="UP001469553"/>
    </source>
</evidence>
<evidence type="ECO:0000313" key="1">
    <source>
        <dbReference type="EMBL" id="MEQ2286218.1"/>
    </source>
</evidence>
<proteinExistence type="predicted"/>
<dbReference type="Proteomes" id="UP001469553">
    <property type="component" value="Unassembled WGS sequence"/>
</dbReference>
<name>A0ABV0XXY9_9TELE</name>
<protein>
    <recommendedName>
        <fullName evidence="3">Secreted protein</fullName>
    </recommendedName>
</protein>
<organism evidence="1 2">
    <name type="scientific">Ameca splendens</name>
    <dbReference type="NCBI Taxonomy" id="208324"/>
    <lineage>
        <taxon>Eukaryota</taxon>
        <taxon>Metazoa</taxon>
        <taxon>Chordata</taxon>
        <taxon>Craniata</taxon>
        <taxon>Vertebrata</taxon>
        <taxon>Euteleostomi</taxon>
        <taxon>Actinopterygii</taxon>
        <taxon>Neopterygii</taxon>
        <taxon>Teleostei</taxon>
        <taxon>Neoteleostei</taxon>
        <taxon>Acanthomorphata</taxon>
        <taxon>Ovalentaria</taxon>
        <taxon>Atherinomorphae</taxon>
        <taxon>Cyprinodontiformes</taxon>
        <taxon>Goodeidae</taxon>
        <taxon>Ameca</taxon>
    </lineage>
</organism>
<keyword evidence="2" id="KW-1185">Reference proteome</keyword>